<dbReference type="Proteomes" id="UP000184041">
    <property type="component" value="Unassembled WGS sequence"/>
</dbReference>
<dbReference type="OrthoDB" id="1495269at2"/>
<dbReference type="STRING" id="1194090.SAMN05443144_11160"/>
<evidence type="ECO:0000313" key="1">
    <source>
        <dbReference type="EMBL" id="SHF64264.1"/>
    </source>
</evidence>
<dbReference type="Gene3D" id="1.10.10.1100">
    <property type="entry name" value="BFD-like [2Fe-2S]-binding domain"/>
    <property type="match status" value="1"/>
</dbReference>
<proteinExistence type="predicted"/>
<dbReference type="AlphaFoldDB" id="A0A1M5DBN0"/>
<evidence type="ECO:0000313" key="2">
    <source>
        <dbReference type="Proteomes" id="UP000184041"/>
    </source>
</evidence>
<sequence>MSPGRINRCICHNRMFAEIKRYSREHNITSVHELQEIGFCSTNCGLCIPYIKAMLETAETEFIPGNANQTTADAAE</sequence>
<reference evidence="1 2" key="1">
    <citation type="submission" date="2016-11" db="EMBL/GenBank/DDBJ databases">
        <authorList>
            <person name="Jaros S."/>
            <person name="Januszkiewicz K."/>
            <person name="Wedrychowicz H."/>
        </authorList>
    </citation>
    <scope>NUCLEOTIDE SEQUENCE [LARGE SCALE GENOMIC DNA]</scope>
    <source>
        <strain evidence="1 2">DSM 21986</strain>
    </source>
</reference>
<dbReference type="InterPro" id="IPR041854">
    <property type="entry name" value="BFD-like_2Fe2S-bd_dom_sf"/>
</dbReference>
<accession>A0A1M5DBN0</accession>
<protein>
    <recommendedName>
        <fullName evidence="3">BFD-like [2Fe-2S] binding domain-containing protein</fullName>
    </recommendedName>
</protein>
<organism evidence="1 2">
    <name type="scientific">Fodinibius roseus</name>
    <dbReference type="NCBI Taxonomy" id="1194090"/>
    <lineage>
        <taxon>Bacteria</taxon>
        <taxon>Pseudomonadati</taxon>
        <taxon>Balneolota</taxon>
        <taxon>Balneolia</taxon>
        <taxon>Balneolales</taxon>
        <taxon>Balneolaceae</taxon>
        <taxon>Fodinibius</taxon>
    </lineage>
</organism>
<dbReference type="EMBL" id="FQUS01000011">
    <property type="protein sequence ID" value="SHF64264.1"/>
    <property type="molecule type" value="Genomic_DNA"/>
</dbReference>
<name>A0A1M5DBN0_9BACT</name>
<keyword evidence="2" id="KW-1185">Reference proteome</keyword>
<gene>
    <name evidence="1" type="ORF">SAMN05443144_11160</name>
</gene>
<evidence type="ECO:0008006" key="3">
    <source>
        <dbReference type="Google" id="ProtNLM"/>
    </source>
</evidence>